<dbReference type="EMBL" id="LRPY01000174">
    <property type="protein sequence ID" value="KXA18264.1"/>
    <property type="molecule type" value="Genomic_DNA"/>
</dbReference>
<dbReference type="Gene3D" id="3.30.70.1710">
    <property type="match status" value="1"/>
</dbReference>
<keyword evidence="6" id="KW-1185">Reference proteome</keyword>
<comment type="caution">
    <text evidence="5">The sequence shown here is derived from an EMBL/GenBank/DDBJ whole genome shotgun (WGS) entry which is preliminary data.</text>
</comment>
<name>A0A133NPN6_FUSNU</name>
<dbReference type="Pfam" id="PF00936">
    <property type="entry name" value="BMC"/>
    <property type="match status" value="1"/>
</dbReference>
<evidence type="ECO:0000256" key="3">
    <source>
        <dbReference type="PROSITE-ProRule" id="PRU01278"/>
    </source>
</evidence>
<evidence type="ECO:0000313" key="6">
    <source>
        <dbReference type="Proteomes" id="UP000070401"/>
    </source>
</evidence>
<dbReference type="GO" id="GO:0031469">
    <property type="term" value="C:bacterial microcompartment"/>
    <property type="evidence" value="ECO:0007669"/>
    <property type="project" value="UniProtKB-SubCell"/>
</dbReference>
<reference evidence="6" key="1">
    <citation type="submission" date="2016-01" db="EMBL/GenBank/DDBJ databases">
        <authorList>
            <person name="Mitreva M."/>
            <person name="Pepin K.H."/>
            <person name="Mihindukulasuriya K.A."/>
            <person name="Fulton R."/>
            <person name="Fronick C."/>
            <person name="O'Laughlin M."/>
            <person name="Miner T."/>
            <person name="Herter B."/>
            <person name="Rosa B.A."/>
            <person name="Cordes M."/>
            <person name="Tomlinson C."/>
            <person name="Wollam A."/>
            <person name="Palsikar V.B."/>
            <person name="Mardis E.R."/>
            <person name="Wilson R.K."/>
        </authorList>
    </citation>
    <scope>NUCLEOTIDE SEQUENCE [LARGE SCALE GENOMIC DNA]</scope>
    <source>
        <strain evidence="6">MJR7757B</strain>
    </source>
</reference>
<dbReference type="Proteomes" id="UP000070401">
    <property type="component" value="Unassembled WGS sequence"/>
</dbReference>
<protein>
    <submittedName>
        <fullName evidence="5">BMC domain protein</fullName>
    </submittedName>
</protein>
<dbReference type="InterPro" id="IPR044872">
    <property type="entry name" value="CcmK/CsoS1_BMC"/>
</dbReference>
<dbReference type="SMART" id="SM00877">
    <property type="entry name" value="BMC"/>
    <property type="match status" value="1"/>
</dbReference>
<dbReference type="InterPro" id="IPR050575">
    <property type="entry name" value="BMC_shell"/>
</dbReference>
<dbReference type="STRING" id="1408287.GCA_000493815_00639"/>
<evidence type="ECO:0000259" key="4">
    <source>
        <dbReference type="PROSITE" id="PS51930"/>
    </source>
</evidence>
<gene>
    <name evidence="5" type="ORF">HMPREF3221_01780</name>
</gene>
<dbReference type="AlphaFoldDB" id="A0A133NPN6"/>
<dbReference type="PROSITE" id="PS51930">
    <property type="entry name" value="BMC_2"/>
    <property type="match status" value="1"/>
</dbReference>
<dbReference type="InterPro" id="IPR000249">
    <property type="entry name" value="BMC_dom"/>
</dbReference>
<sequence length="143" mass="15388">MLEALGLIEVVGLVGAIEAADTASKAADVKVIGYELTRGSGMVVVKMVGGVSAVKSAVEAASVAAEKITQIISKHVIARPSDELDKIINAEKEKSDKKVEEVIVDEVQKEIVDDNQNDEVNEILEEIKEIQVVKGNKKHKNKK</sequence>
<dbReference type="SUPFAM" id="SSF143414">
    <property type="entry name" value="CcmK-like"/>
    <property type="match status" value="1"/>
</dbReference>
<proteinExistence type="inferred from homology"/>
<dbReference type="RefSeq" id="WP_008694310.1">
    <property type="nucleotide sequence ID" value="NZ_JAIMZJ010000007.1"/>
</dbReference>
<evidence type="ECO:0000256" key="2">
    <source>
        <dbReference type="ARBA" id="ARBA00024446"/>
    </source>
</evidence>
<dbReference type="PANTHER" id="PTHR33941">
    <property type="entry name" value="PROPANEDIOL UTILIZATION PROTEIN PDUA"/>
    <property type="match status" value="1"/>
</dbReference>
<accession>A0A133NPN6</accession>
<dbReference type="InterPro" id="IPR037233">
    <property type="entry name" value="CcmK-like_sf"/>
</dbReference>
<comment type="similarity">
    <text evidence="3">Belongs to the bacterial microcompartments protein family.</text>
</comment>
<dbReference type="PANTHER" id="PTHR33941:SF11">
    <property type="entry name" value="BACTERIAL MICROCOMPARTMENT SHELL PROTEIN PDUJ"/>
    <property type="match status" value="1"/>
</dbReference>
<evidence type="ECO:0000313" key="5">
    <source>
        <dbReference type="EMBL" id="KXA18264.1"/>
    </source>
</evidence>
<dbReference type="PATRIC" id="fig|851.8.peg.1792"/>
<evidence type="ECO:0000256" key="1">
    <source>
        <dbReference type="ARBA" id="ARBA00024322"/>
    </source>
</evidence>
<comment type="subcellular location">
    <subcellularLocation>
        <location evidence="1">Bacterial microcompartment</location>
    </subcellularLocation>
</comment>
<dbReference type="CDD" id="cd07045">
    <property type="entry name" value="BMC_CcmK_like"/>
    <property type="match status" value="1"/>
</dbReference>
<organism evidence="5 6">
    <name type="scientific">Fusobacterium nucleatum</name>
    <dbReference type="NCBI Taxonomy" id="851"/>
    <lineage>
        <taxon>Bacteria</taxon>
        <taxon>Fusobacteriati</taxon>
        <taxon>Fusobacteriota</taxon>
        <taxon>Fusobacteriia</taxon>
        <taxon>Fusobacteriales</taxon>
        <taxon>Fusobacteriaceae</taxon>
        <taxon>Fusobacterium</taxon>
    </lineage>
</organism>
<keyword evidence="2" id="KW-1283">Bacterial microcompartment</keyword>
<feature type="domain" description="BMC" evidence="4">
    <location>
        <begin position="4"/>
        <end position="89"/>
    </location>
</feature>